<protein>
    <submittedName>
        <fullName evidence="3">Chemokine vCXCL1</fullName>
    </submittedName>
</protein>
<dbReference type="WBParaSite" id="ALUE_0002157801-mRNA-1">
    <property type="protein sequence ID" value="ALUE_0002157801-mRNA-1"/>
    <property type="gene ID" value="ALUE_0002157801"/>
</dbReference>
<evidence type="ECO:0000313" key="3">
    <source>
        <dbReference type="WBParaSite" id="ALUE_0002157801-mRNA-1"/>
    </source>
</evidence>
<feature type="signal peptide" evidence="1">
    <location>
        <begin position="1"/>
        <end position="18"/>
    </location>
</feature>
<evidence type="ECO:0000256" key="1">
    <source>
        <dbReference type="SAM" id="SignalP"/>
    </source>
</evidence>
<keyword evidence="2" id="KW-1185">Reference proteome</keyword>
<organism evidence="2 3">
    <name type="scientific">Ascaris lumbricoides</name>
    <name type="common">Giant roundworm</name>
    <dbReference type="NCBI Taxonomy" id="6252"/>
    <lineage>
        <taxon>Eukaryota</taxon>
        <taxon>Metazoa</taxon>
        <taxon>Ecdysozoa</taxon>
        <taxon>Nematoda</taxon>
        <taxon>Chromadorea</taxon>
        <taxon>Rhabditida</taxon>
        <taxon>Spirurina</taxon>
        <taxon>Ascaridomorpha</taxon>
        <taxon>Ascaridoidea</taxon>
        <taxon>Ascarididae</taxon>
        <taxon>Ascaris</taxon>
    </lineage>
</organism>
<accession>A0A0M3IS50</accession>
<keyword evidence="1" id="KW-0732">Signal</keyword>
<feature type="chain" id="PRO_5005657181" evidence="1">
    <location>
        <begin position="19"/>
        <end position="97"/>
    </location>
</feature>
<name>A0A0M3IS50_ASCLU</name>
<reference evidence="3" key="1">
    <citation type="submission" date="2017-02" db="UniProtKB">
        <authorList>
            <consortium name="WormBaseParasite"/>
        </authorList>
    </citation>
    <scope>IDENTIFICATION</scope>
</reference>
<proteinExistence type="predicted"/>
<sequence length="97" mass="11513">MWMRLYDFIVFLSIFTLGETVMCRSTLQRPRIRYQRLPVINKHCAKNIHNCAIIQILIDNRTITFPQCEGEVIRGAFGRLSAKCEVSSQYLIWKYRK</sequence>
<dbReference type="Proteomes" id="UP000036681">
    <property type="component" value="Unplaced"/>
</dbReference>
<evidence type="ECO:0000313" key="2">
    <source>
        <dbReference type="Proteomes" id="UP000036681"/>
    </source>
</evidence>
<dbReference type="AlphaFoldDB" id="A0A0M3IS50"/>